<sequence length="76" mass="8507">MSVLKCPSSSVKSSNRHPQMSNPQVPVLNCRHAKLSKEAFNLGLLDKKKEPSFSGPRQMQSQKAKASLKNRLVRVF</sequence>
<accession>A0A914DRM5</accession>
<feature type="compositionally biased region" description="Polar residues" evidence="1">
    <location>
        <begin position="7"/>
        <end position="24"/>
    </location>
</feature>
<proteinExistence type="predicted"/>
<feature type="region of interest" description="Disordered" evidence="1">
    <location>
        <begin position="47"/>
        <end position="66"/>
    </location>
</feature>
<reference evidence="3" key="1">
    <citation type="submission" date="2022-11" db="UniProtKB">
        <authorList>
            <consortium name="WormBaseParasite"/>
        </authorList>
    </citation>
    <scope>IDENTIFICATION</scope>
</reference>
<name>A0A914DRM5_9BILA</name>
<keyword evidence="2" id="KW-1185">Reference proteome</keyword>
<evidence type="ECO:0000256" key="1">
    <source>
        <dbReference type="SAM" id="MobiDB-lite"/>
    </source>
</evidence>
<dbReference type="AlphaFoldDB" id="A0A914DRM5"/>
<dbReference type="WBParaSite" id="ACRNAN_scaffold33685.g19864.t1">
    <property type="protein sequence ID" value="ACRNAN_scaffold33685.g19864.t1"/>
    <property type="gene ID" value="ACRNAN_scaffold33685.g19864"/>
</dbReference>
<evidence type="ECO:0000313" key="2">
    <source>
        <dbReference type="Proteomes" id="UP000887540"/>
    </source>
</evidence>
<feature type="compositionally biased region" description="Polar residues" evidence="1">
    <location>
        <begin position="55"/>
        <end position="64"/>
    </location>
</feature>
<evidence type="ECO:0000313" key="3">
    <source>
        <dbReference type="WBParaSite" id="ACRNAN_scaffold33685.g19864.t1"/>
    </source>
</evidence>
<dbReference type="Proteomes" id="UP000887540">
    <property type="component" value="Unplaced"/>
</dbReference>
<protein>
    <submittedName>
        <fullName evidence="3">Uncharacterized protein</fullName>
    </submittedName>
</protein>
<feature type="region of interest" description="Disordered" evidence="1">
    <location>
        <begin position="1"/>
        <end position="24"/>
    </location>
</feature>
<organism evidence="2 3">
    <name type="scientific">Acrobeloides nanus</name>
    <dbReference type="NCBI Taxonomy" id="290746"/>
    <lineage>
        <taxon>Eukaryota</taxon>
        <taxon>Metazoa</taxon>
        <taxon>Ecdysozoa</taxon>
        <taxon>Nematoda</taxon>
        <taxon>Chromadorea</taxon>
        <taxon>Rhabditida</taxon>
        <taxon>Tylenchina</taxon>
        <taxon>Cephalobomorpha</taxon>
        <taxon>Cephaloboidea</taxon>
        <taxon>Cephalobidae</taxon>
        <taxon>Acrobeloides</taxon>
    </lineage>
</organism>